<dbReference type="AlphaFoldDB" id="A0A8T2SN15"/>
<keyword evidence="2" id="KW-1185">Reference proteome</keyword>
<gene>
    <name evidence="1" type="ORF">KP509_18G018700</name>
</gene>
<protein>
    <submittedName>
        <fullName evidence="1">Uncharacterized protein</fullName>
    </submittedName>
</protein>
<evidence type="ECO:0000313" key="1">
    <source>
        <dbReference type="EMBL" id="KAH7365285.1"/>
    </source>
</evidence>
<name>A0A8T2SN15_CERRI</name>
<accession>A0A8T2SN15</accession>
<dbReference type="Proteomes" id="UP000825935">
    <property type="component" value="Chromosome 18"/>
</dbReference>
<organism evidence="1 2">
    <name type="scientific">Ceratopteris richardii</name>
    <name type="common">Triangle waterfern</name>
    <dbReference type="NCBI Taxonomy" id="49495"/>
    <lineage>
        <taxon>Eukaryota</taxon>
        <taxon>Viridiplantae</taxon>
        <taxon>Streptophyta</taxon>
        <taxon>Embryophyta</taxon>
        <taxon>Tracheophyta</taxon>
        <taxon>Polypodiopsida</taxon>
        <taxon>Polypodiidae</taxon>
        <taxon>Polypodiales</taxon>
        <taxon>Pteridineae</taxon>
        <taxon>Pteridaceae</taxon>
        <taxon>Parkerioideae</taxon>
        <taxon>Ceratopteris</taxon>
    </lineage>
</organism>
<sequence>MIGSSKAAARKGRLRKALFEEPMRLMRETWTPKGRSGMISEDQHDV</sequence>
<reference evidence="1" key="1">
    <citation type="submission" date="2021-08" db="EMBL/GenBank/DDBJ databases">
        <title>WGS assembly of Ceratopteris richardii.</title>
        <authorList>
            <person name="Marchant D.B."/>
            <person name="Chen G."/>
            <person name="Jenkins J."/>
            <person name="Shu S."/>
            <person name="Leebens-Mack J."/>
            <person name="Grimwood J."/>
            <person name="Schmutz J."/>
            <person name="Soltis P."/>
            <person name="Soltis D."/>
            <person name="Chen Z.-H."/>
        </authorList>
    </citation>
    <scope>NUCLEOTIDE SEQUENCE</scope>
    <source>
        <strain evidence="1">Whitten #5841</strain>
        <tissue evidence="1">Leaf</tissue>
    </source>
</reference>
<evidence type="ECO:0000313" key="2">
    <source>
        <dbReference type="Proteomes" id="UP000825935"/>
    </source>
</evidence>
<proteinExistence type="predicted"/>
<comment type="caution">
    <text evidence="1">The sequence shown here is derived from an EMBL/GenBank/DDBJ whole genome shotgun (WGS) entry which is preliminary data.</text>
</comment>
<dbReference type="EMBL" id="CM035423">
    <property type="protein sequence ID" value="KAH7365285.1"/>
    <property type="molecule type" value="Genomic_DNA"/>
</dbReference>